<sequence>MLYLTPQIDCLGLGTWQSEPKEVYTAVLTALKAGYRHIDTAFVYRNEKAVGQAIKDSGIPREQLFVTTKLWNTAHRPEHVEDALKRSLDNLQMDYLDLYLMHWPNAFQPSPRYFPRDKEHRIIHDDTDYCDTYAAMEKLVGSRVRAIGVSNFTQDKLERLLQRAKIVPAVHQVELHPYFPQYDLVDFCNKHGIHVTAYSPLGSTSSPIMEDPKLLAIAQKHKATPAQILLAWGIQRGTSVIPKSVTPSRIEQNFQQVVLDNDDMKIIHALTDNPKRLLDPSHIWGVDIFNEQPHFKKSKL</sequence>
<comment type="similarity">
    <text evidence="1">Belongs to the aldo/keto reductase family.</text>
</comment>
<accession>A0A068SBH8</accession>
<dbReference type="EMBL" id="CBTN010000072">
    <property type="protein sequence ID" value="CDH59644.1"/>
    <property type="molecule type" value="Genomic_DNA"/>
</dbReference>
<evidence type="ECO:0000313" key="8">
    <source>
        <dbReference type="EMBL" id="CDH59644.1"/>
    </source>
</evidence>
<protein>
    <submittedName>
        <fullName evidence="8">Aldehyde reductase</fullName>
    </submittedName>
</protein>
<keyword evidence="3" id="KW-0560">Oxidoreductase</keyword>
<dbReference type="PROSITE" id="PS00798">
    <property type="entry name" value="ALDOKETO_REDUCTASE_1"/>
    <property type="match status" value="1"/>
</dbReference>
<evidence type="ECO:0000256" key="6">
    <source>
        <dbReference type="PIRSR" id="PIRSR000097-3"/>
    </source>
</evidence>
<dbReference type="InterPro" id="IPR020471">
    <property type="entry name" value="AKR"/>
</dbReference>
<dbReference type="CDD" id="cd19071">
    <property type="entry name" value="AKR_AKR1-5-like"/>
    <property type="match status" value="1"/>
</dbReference>
<dbReference type="AlphaFoldDB" id="A0A068SBH8"/>
<dbReference type="FunFam" id="3.20.20.100:FF:000006">
    <property type="entry name" value="Aldo-keto reductase family 1 member A1"/>
    <property type="match status" value="1"/>
</dbReference>
<dbReference type="Gene3D" id="3.20.20.100">
    <property type="entry name" value="NADP-dependent oxidoreductase domain"/>
    <property type="match status" value="1"/>
</dbReference>
<dbReference type="VEuPathDB" id="FungiDB:LCOR_10451.1"/>
<gene>
    <name evidence="8" type="ORF">LCOR_10451.1</name>
</gene>
<feature type="domain" description="NADP-dependent oxidoreductase" evidence="7">
    <location>
        <begin position="11"/>
        <end position="270"/>
    </location>
</feature>
<dbReference type="PRINTS" id="PR00069">
    <property type="entry name" value="ALDKETRDTASE"/>
</dbReference>
<dbReference type="SUPFAM" id="SSF51430">
    <property type="entry name" value="NAD(P)-linked oxidoreductase"/>
    <property type="match status" value="1"/>
</dbReference>
<evidence type="ECO:0000256" key="1">
    <source>
        <dbReference type="ARBA" id="ARBA00007905"/>
    </source>
</evidence>
<dbReference type="InterPro" id="IPR018170">
    <property type="entry name" value="Aldo/ket_reductase_CS"/>
</dbReference>
<dbReference type="Proteomes" id="UP000027586">
    <property type="component" value="Unassembled WGS sequence"/>
</dbReference>
<dbReference type="GO" id="GO:0016491">
    <property type="term" value="F:oxidoreductase activity"/>
    <property type="evidence" value="ECO:0007669"/>
    <property type="project" value="UniProtKB-KW"/>
</dbReference>
<proteinExistence type="inferred from homology"/>
<keyword evidence="9" id="KW-1185">Reference proteome</keyword>
<keyword evidence="2" id="KW-0521">NADP</keyword>
<dbReference type="STRING" id="1263082.A0A068SBH8"/>
<dbReference type="OrthoDB" id="416253at2759"/>
<dbReference type="InterPro" id="IPR023210">
    <property type="entry name" value="NADP_OxRdtase_dom"/>
</dbReference>
<dbReference type="PIRSF" id="PIRSF000097">
    <property type="entry name" value="AKR"/>
    <property type="match status" value="1"/>
</dbReference>
<comment type="caution">
    <text evidence="8">The sequence shown here is derived from an EMBL/GenBank/DDBJ whole genome shotgun (WGS) entry which is preliminary data.</text>
</comment>
<evidence type="ECO:0000313" key="9">
    <source>
        <dbReference type="Proteomes" id="UP000027586"/>
    </source>
</evidence>
<dbReference type="Pfam" id="PF00248">
    <property type="entry name" value="Aldo_ket_red"/>
    <property type="match status" value="1"/>
</dbReference>
<reference evidence="8" key="1">
    <citation type="submission" date="2013-08" db="EMBL/GenBank/DDBJ databases">
        <title>Gene expansion shapes genome architecture in the human pathogen Lichtheimia corymbifera: an evolutionary genomics analysis in the ancient terrestrial Mucorales (Mucoromycotina).</title>
        <authorList>
            <person name="Schwartze V.U."/>
            <person name="Winter S."/>
            <person name="Shelest E."/>
            <person name="Marcet-Houben M."/>
            <person name="Horn F."/>
            <person name="Wehner S."/>
            <person name="Hoffmann K."/>
            <person name="Riege K."/>
            <person name="Sammeth M."/>
            <person name="Nowrousian M."/>
            <person name="Valiante V."/>
            <person name="Linde J."/>
            <person name="Jacobsen I.D."/>
            <person name="Marz M."/>
            <person name="Brakhage A.A."/>
            <person name="Gabaldon T."/>
            <person name="Bocker S."/>
            <person name="Voigt K."/>
        </authorList>
    </citation>
    <scope>NUCLEOTIDE SEQUENCE [LARGE SCALE GENOMIC DNA]</scope>
    <source>
        <strain evidence="8">FSU 9682</strain>
    </source>
</reference>
<name>A0A068SBH8_9FUNG</name>
<feature type="active site" description="Proton donor" evidence="4">
    <location>
        <position position="44"/>
    </location>
</feature>
<organism evidence="8 9">
    <name type="scientific">Lichtheimia corymbifera JMRC:FSU:9682</name>
    <dbReference type="NCBI Taxonomy" id="1263082"/>
    <lineage>
        <taxon>Eukaryota</taxon>
        <taxon>Fungi</taxon>
        <taxon>Fungi incertae sedis</taxon>
        <taxon>Mucoromycota</taxon>
        <taxon>Mucoromycotina</taxon>
        <taxon>Mucoromycetes</taxon>
        <taxon>Mucorales</taxon>
        <taxon>Lichtheimiaceae</taxon>
        <taxon>Lichtheimia</taxon>
    </lineage>
</organism>
<evidence type="ECO:0000256" key="3">
    <source>
        <dbReference type="ARBA" id="ARBA00023002"/>
    </source>
</evidence>
<evidence type="ECO:0000256" key="2">
    <source>
        <dbReference type="ARBA" id="ARBA00022857"/>
    </source>
</evidence>
<dbReference type="PANTHER" id="PTHR11732">
    <property type="entry name" value="ALDO/KETO REDUCTASE"/>
    <property type="match status" value="1"/>
</dbReference>
<evidence type="ECO:0000256" key="4">
    <source>
        <dbReference type="PIRSR" id="PIRSR000097-1"/>
    </source>
</evidence>
<dbReference type="InterPro" id="IPR036812">
    <property type="entry name" value="NAD(P)_OxRdtase_dom_sf"/>
</dbReference>
<evidence type="ECO:0000256" key="5">
    <source>
        <dbReference type="PIRSR" id="PIRSR000097-2"/>
    </source>
</evidence>
<evidence type="ECO:0000259" key="7">
    <source>
        <dbReference type="Pfam" id="PF00248"/>
    </source>
</evidence>
<feature type="binding site" evidence="5">
    <location>
        <position position="102"/>
    </location>
    <ligand>
        <name>substrate</name>
    </ligand>
</feature>
<feature type="site" description="Lowers pKa of active site Tyr" evidence="6">
    <location>
        <position position="69"/>
    </location>
</feature>